<dbReference type="Proteomes" id="UP000596661">
    <property type="component" value="Chromosome 4"/>
</dbReference>
<sequence>MEWKEGHLLSLVLSRKMQRRRVAVKKDAKNKKGRLEGMLLTMGIRKSAWMKKRRTLLCRVACSHENLTLERSRDGEPLDGPFLEIPCDPLDPELANGKSGGLILLWSAVVNCNILSFSSFHIDSFIKEEDDQGWRFTGFYGDPNPNRRIDSWKLLNRVGKMYSTPWKNTIEELLDSNANWVYGNKKVGLVACKYFQQLFEANPATQEDLEEFQRLIPNKISHLTNEILMEPFTSEEIYSAMRAIHPLKAPGNDGMSSLFYREYWPMVGDEVSKPTLHENLKSFGNGRKMALKLDMSNAYDRVEWSFLVTMMKGLGYAEEWIDKVIRCVTSVSFSVLINGERIGNFQPTRAAERAGKIRGIQLGKEGVKVSHLFFADDSFVFLDGREEELGVKLVPHHTKYLGLPSFIGKKKKEVFELLPHYNLIRDSKGRTMFELLMEFRNKLSRAEFEEVIKVFWAIWENRNRHWNQKHVMNGARLIEWVFNSYPNPTTVKEKDCKITPSLPYNGVVASRYFCVNCDVAVIPGKEGVGLGFIWRDWTGTTLSAGMPFLPSICPAVIAEAEAVAAAMKASPIGAHQQFEIRSDYKVLVESFKDTGSPLSDVSLVINKIKRHQFSPHCT</sequence>
<keyword evidence="2" id="KW-1185">Reference proteome</keyword>
<proteinExistence type="predicted"/>
<accession>A0A803PIU4</accession>
<dbReference type="Gramene" id="evm.model.04.810">
    <property type="protein sequence ID" value="cds.evm.model.04.810"/>
    <property type="gene ID" value="evm.TU.04.810"/>
</dbReference>
<evidence type="ECO:0000313" key="1">
    <source>
        <dbReference type="EnsemblPlants" id="cds.evm.model.04.810"/>
    </source>
</evidence>
<evidence type="ECO:0000313" key="2">
    <source>
        <dbReference type="Proteomes" id="UP000596661"/>
    </source>
</evidence>
<reference evidence="1" key="1">
    <citation type="submission" date="2018-11" db="EMBL/GenBank/DDBJ databases">
        <authorList>
            <person name="Grassa J C."/>
        </authorList>
    </citation>
    <scope>NUCLEOTIDE SEQUENCE [LARGE SCALE GENOMIC DNA]</scope>
</reference>
<evidence type="ECO:0008006" key="3">
    <source>
        <dbReference type="Google" id="ProtNLM"/>
    </source>
</evidence>
<reference evidence="1" key="2">
    <citation type="submission" date="2021-03" db="UniProtKB">
        <authorList>
            <consortium name="EnsemblPlants"/>
        </authorList>
    </citation>
    <scope>IDENTIFICATION</scope>
</reference>
<name>A0A803PIU4_CANSA</name>
<organism evidence="1 2">
    <name type="scientific">Cannabis sativa</name>
    <name type="common">Hemp</name>
    <name type="synonym">Marijuana</name>
    <dbReference type="NCBI Taxonomy" id="3483"/>
    <lineage>
        <taxon>Eukaryota</taxon>
        <taxon>Viridiplantae</taxon>
        <taxon>Streptophyta</taxon>
        <taxon>Embryophyta</taxon>
        <taxon>Tracheophyta</taxon>
        <taxon>Spermatophyta</taxon>
        <taxon>Magnoliopsida</taxon>
        <taxon>eudicotyledons</taxon>
        <taxon>Gunneridae</taxon>
        <taxon>Pentapetalae</taxon>
        <taxon>rosids</taxon>
        <taxon>fabids</taxon>
        <taxon>Rosales</taxon>
        <taxon>Cannabaceae</taxon>
        <taxon>Cannabis</taxon>
    </lineage>
</organism>
<dbReference type="EnsemblPlants" id="evm.model.04.810">
    <property type="protein sequence ID" value="cds.evm.model.04.810"/>
    <property type="gene ID" value="evm.TU.04.810"/>
</dbReference>
<protein>
    <recommendedName>
        <fullName evidence="3">RNase H type-1 domain-containing protein</fullName>
    </recommendedName>
</protein>
<dbReference type="AlphaFoldDB" id="A0A803PIU4"/>
<dbReference type="EMBL" id="UZAU01000368">
    <property type="status" value="NOT_ANNOTATED_CDS"/>
    <property type="molecule type" value="Genomic_DNA"/>
</dbReference>